<dbReference type="Proteomes" id="UP000046392">
    <property type="component" value="Unplaced"/>
</dbReference>
<evidence type="ECO:0000313" key="3">
    <source>
        <dbReference type="WBParaSite" id="SPAL_0001310150.1"/>
    </source>
</evidence>
<proteinExistence type="predicted"/>
<name>A0A0N5C574_STREA</name>
<feature type="region of interest" description="Disordered" evidence="1">
    <location>
        <begin position="151"/>
        <end position="176"/>
    </location>
</feature>
<reference evidence="3" key="1">
    <citation type="submission" date="2017-02" db="UniProtKB">
        <authorList>
            <consortium name="WormBaseParasite"/>
        </authorList>
    </citation>
    <scope>IDENTIFICATION</scope>
</reference>
<protein>
    <submittedName>
        <fullName evidence="3">NTR domain-containing protein</fullName>
    </submittedName>
</protein>
<evidence type="ECO:0000313" key="2">
    <source>
        <dbReference type="Proteomes" id="UP000046392"/>
    </source>
</evidence>
<organism evidence="2 3">
    <name type="scientific">Strongyloides papillosus</name>
    <name type="common">Intestinal threadworm</name>
    <dbReference type="NCBI Taxonomy" id="174720"/>
    <lineage>
        <taxon>Eukaryota</taxon>
        <taxon>Metazoa</taxon>
        <taxon>Ecdysozoa</taxon>
        <taxon>Nematoda</taxon>
        <taxon>Chromadorea</taxon>
        <taxon>Rhabditida</taxon>
        <taxon>Tylenchina</taxon>
        <taxon>Panagrolaimomorpha</taxon>
        <taxon>Strongyloidoidea</taxon>
        <taxon>Strongyloididae</taxon>
        <taxon>Strongyloides</taxon>
    </lineage>
</organism>
<keyword evidence="2" id="KW-1185">Reference proteome</keyword>
<dbReference type="WBParaSite" id="SPAL_0001310150.1">
    <property type="protein sequence ID" value="SPAL_0001310150.1"/>
    <property type="gene ID" value="SPAL_0001310150"/>
</dbReference>
<feature type="compositionally biased region" description="Basic residues" evidence="1">
    <location>
        <begin position="159"/>
        <end position="176"/>
    </location>
</feature>
<evidence type="ECO:0000256" key="1">
    <source>
        <dbReference type="SAM" id="MobiDB-lite"/>
    </source>
</evidence>
<sequence length="176" mass="20115">MKLLIHISAAFVLFLLINLNYFKCKALRKSEVEDNNSAFDPSAYEINNKSREAENICTFCISIYNILHNSSYKLVNASYLVKETNHSSSPINVLFLASGKDSSYVFTNFTGIYYPNNTISGKGIFCDLIKLKNLLPNGDNEIEQNFQQDNTTKKNSCGLKRKKNKKHNKKKRIQML</sequence>
<accession>A0A0N5C574</accession>
<dbReference type="AlphaFoldDB" id="A0A0N5C574"/>